<dbReference type="AlphaFoldDB" id="A0A6G1MHP4"/>
<evidence type="ECO:0000313" key="3">
    <source>
        <dbReference type="Proteomes" id="UP000483672"/>
    </source>
</evidence>
<dbReference type="EMBL" id="WIPF01000019">
    <property type="protein sequence ID" value="KAF3227495.1"/>
    <property type="molecule type" value="Genomic_DNA"/>
</dbReference>
<protein>
    <recommendedName>
        <fullName evidence="1">DUF7779 domain-containing protein</fullName>
    </recommendedName>
</protein>
<dbReference type="Pfam" id="PF25000">
    <property type="entry name" value="DUF7779"/>
    <property type="match status" value="1"/>
</dbReference>
<organism evidence="2 3">
    <name type="scientific">Orbilia oligospora</name>
    <name type="common">Nematode-trapping fungus</name>
    <name type="synonym">Arthrobotrys oligospora</name>
    <dbReference type="NCBI Taxonomy" id="2813651"/>
    <lineage>
        <taxon>Eukaryota</taxon>
        <taxon>Fungi</taxon>
        <taxon>Dikarya</taxon>
        <taxon>Ascomycota</taxon>
        <taxon>Pezizomycotina</taxon>
        <taxon>Orbiliomycetes</taxon>
        <taxon>Orbiliales</taxon>
        <taxon>Orbiliaceae</taxon>
        <taxon>Orbilia</taxon>
    </lineage>
</organism>
<sequence length="612" mass="69665">MCWLRTSSRRILKELIAHYATTYQSQLSSKSGSPPVTDGPRTFFSSITTGLRIPGQIDSSGEPIGDAAWCLVFDSVDTEPEIERLNDLIHRCAHGHAIITSRQRVRDPCAKIISVSGLDRNASIKLLLGDREGDAGEAGKAADALGHLPIALSQAAAYVVKRELNFTQYLKRLSDNCTRLLGTAYLKYTEGVFSCWKLSVEAFMRSNPHTIDLLRLYSFLSPDGVSEELLRRGVEGIEWAQNDLSRLEEAVDDFVTYSLMACNLATPSRDKGQSFWVHPLVQLWARDSYSNEGSVVLEENKVRVAHLHERGAQAAICLVGVSIEPEDHLRTAQDWAHERNNVAHLNLCIHRYLMEQKVAERYKRFWKEYALAADIMKRAIRVLENTLREFPDPVAERNHFMLKGILIETYITSPLMSVYNSEDIIRQIEETLQIIKVKQPEDSSNIIRFELLRALCRRAIGDLHGSITIYERCLAELTDGKLNGGVEWICNIQEKYSSAYLQLNQFDEAEKYFHKPLEMCGESTENRRMRAWTLTQLARIKNPKEDYLSECVYLRESSQSAELHYGLAHNQTLTIPRHLEEVYKRLGQSGNVEQVSKRITEGETALKSQIFR</sequence>
<dbReference type="InterPro" id="IPR011990">
    <property type="entry name" value="TPR-like_helical_dom_sf"/>
</dbReference>
<dbReference type="Gene3D" id="1.25.40.10">
    <property type="entry name" value="Tetratricopeptide repeat domain"/>
    <property type="match status" value="1"/>
</dbReference>
<accession>A0A6G1MHP4</accession>
<evidence type="ECO:0000313" key="2">
    <source>
        <dbReference type="EMBL" id="KAF3227495.1"/>
    </source>
</evidence>
<dbReference type="PANTHER" id="PTHR35205">
    <property type="entry name" value="NB-ARC AND TPR DOMAIN PROTEIN"/>
    <property type="match status" value="1"/>
</dbReference>
<comment type="caution">
    <text evidence="2">The sequence shown here is derived from an EMBL/GenBank/DDBJ whole genome shotgun (WGS) entry which is preliminary data.</text>
</comment>
<evidence type="ECO:0000259" key="1">
    <source>
        <dbReference type="Pfam" id="PF25000"/>
    </source>
</evidence>
<dbReference type="PANTHER" id="PTHR35205:SF1">
    <property type="entry name" value="ZU5 DOMAIN-CONTAINING PROTEIN"/>
    <property type="match status" value="1"/>
</dbReference>
<dbReference type="InterPro" id="IPR056681">
    <property type="entry name" value="DUF7779"/>
</dbReference>
<reference evidence="2 3" key="1">
    <citation type="submission" date="2019-06" db="EMBL/GenBank/DDBJ databases">
        <authorList>
            <person name="Palmer J.M."/>
        </authorList>
    </citation>
    <scope>NUCLEOTIDE SEQUENCE [LARGE SCALE GENOMIC DNA]</scope>
    <source>
        <strain evidence="2 3">TWF191</strain>
    </source>
</reference>
<feature type="domain" description="DUF7779" evidence="1">
    <location>
        <begin position="203"/>
        <end position="291"/>
    </location>
</feature>
<dbReference type="Proteomes" id="UP000483672">
    <property type="component" value="Unassembled WGS sequence"/>
</dbReference>
<name>A0A6G1MHP4_ORBOL</name>
<gene>
    <name evidence="2" type="ORF">TWF191_003580</name>
</gene>
<proteinExistence type="predicted"/>
<dbReference type="SUPFAM" id="SSF48452">
    <property type="entry name" value="TPR-like"/>
    <property type="match status" value="1"/>
</dbReference>